<keyword evidence="1" id="KW-0812">Transmembrane</keyword>
<evidence type="ECO:0000313" key="2">
    <source>
        <dbReference type="EMBL" id="SFB42944.1"/>
    </source>
</evidence>
<reference evidence="2 3" key="1">
    <citation type="submission" date="2016-10" db="EMBL/GenBank/DDBJ databases">
        <authorList>
            <person name="de Groot N.N."/>
        </authorList>
    </citation>
    <scope>NUCLEOTIDE SEQUENCE [LARGE SCALE GENOMIC DNA]</scope>
    <source>
        <strain evidence="2 3">DSM 12271</strain>
    </source>
</reference>
<proteinExistence type="predicted"/>
<evidence type="ECO:0000256" key="1">
    <source>
        <dbReference type="SAM" id="Phobius"/>
    </source>
</evidence>
<keyword evidence="3" id="KW-1185">Reference proteome</keyword>
<dbReference type="Proteomes" id="UP000198619">
    <property type="component" value="Unassembled WGS sequence"/>
</dbReference>
<sequence>MYYLLVSISIIFSIVMIFLSFTCAKKDNFKSTFYFVSSNEKIKNFFYIILILIILLPIILFKNYGVKLLPSIIPFLSYFWMTFIFSFICYVKNSKDSALALSLSFLALDLILTYIVLF</sequence>
<keyword evidence="1" id="KW-0472">Membrane</keyword>
<feature type="transmembrane region" description="Helical" evidence="1">
    <location>
        <begin position="45"/>
        <end position="66"/>
    </location>
</feature>
<gene>
    <name evidence="2" type="ORF">SAMN04488528_10537</name>
</gene>
<dbReference type="AlphaFoldDB" id="A0A1I1AXY7"/>
<feature type="transmembrane region" description="Helical" evidence="1">
    <location>
        <begin position="6"/>
        <end position="24"/>
    </location>
</feature>
<feature type="transmembrane region" description="Helical" evidence="1">
    <location>
        <begin position="72"/>
        <end position="91"/>
    </location>
</feature>
<evidence type="ECO:0000313" key="3">
    <source>
        <dbReference type="Proteomes" id="UP000198619"/>
    </source>
</evidence>
<accession>A0A1I1AXY7</accession>
<dbReference type="RefSeq" id="WP_090043056.1">
    <property type="nucleotide sequence ID" value="NZ_FOKI01000053.1"/>
</dbReference>
<keyword evidence="1" id="KW-1133">Transmembrane helix</keyword>
<dbReference type="EMBL" id="FOKI01000053">
    <property type="protein sequence ID" value="SFB42944.1"/>
    <property type="molecule type" value="Genomic_DNA"/>
</dbReference>
<protein>
    <submittedName>
        <fullName evidence="2">Uncharacterized protein</fullName>
    </submittedName>
</protein>
<feature type="transmembrane region" description="Helical" evidence="1">
    <location>
        <begin position="98"/>
        <end position="117"/>
    </location>
</feature>
<organism evidence="2 3">
    <name type="scientific">Clostridium frigidicarnis</name>
    <dbReference type="NCBI Taxonomy" id="84698"/>
    <lineage>
        <taxon>Bacteria</taxon>
        <taxon>Bacillati</taxon>
        <taxon>Bacillota</taxon>
        <taxon>Clostridia</taxon>
        <taxon>Eubacteriales</taxon>
        <taxon>Clostridiaceae</taxon>
        <taxon>Clostridium</taxon>
    </lineage>
</organism>
<name>A0A1I1AXY7_9CLOT</name>